<proteinExistence type="predicted"/>
<keyword evidence="3" id="KW-1185">Reference proteome</keyword>
<reference evidence="2 3" key="1">
    <citation type="submission" date="2024-03" db="EMBL/GenBank/DDBJ databases">
        <title>Novel Streptomyces species of biotechnological and ecological value are a feature of Machair soil.</title>
        <authorList>
            <person name="Prole J.R."/>
            <person name="Goodfellow M."/>
            <person name="Allenby N."/>
            <person name="Ward A.C."/>
        </authorList>
    </citation>
    <scope>NUCLEOTIDE SEQUENCE [LARGE SCALE GENOMIC DNA]</scope>
    <source>
        <strain evidence="2 3">MS1.HAVA.3</strain>
    </source>
</reference>
<evidence type="ECO:0000256" key="1">
    <source>
        <dbReference type="SAM" id="MobiDB-lite"/>
    </source>
</evidence>
<protein>
    <submittedName>
        <fullName evidence="2">Uncharacterized protein</fullName>
    </submittedName>
</protein>
<evidence type="ECO:0000313" key="2">
    <source>
        <dbReference type="EMBL" id="MEJ8642211.1"/>
    </source>
</evidence>
<feature type="compositionally biased region" description="Gly residues" evidence="1">
    <location>
        <begin position="26"/>
        <end position="56"/>
    </location>
</feature>
<feature type="region of interest" description="Disordered" evidence="1">
    <location>
        <begin position="1"/>
        <end position="65"/>
    </location>
</feature>
<gene>
    <name evidence="2" type="ORF">WKI68_13555</name>
</gene>
<dbReference type="Proteomes" id="UP001382904">
    <property type="component" value="Unassembled WGS sequence"/>
</dbReference>
<organism evidence="2 3">
    <name type="scientific">Streptomyces caledonius</name>
    <dbReference type="NCBI Taxonomy" id="3134107"/>
    <lineage>
        <taxon>Bacteria</taxon>
        <taxon>Bacillati</taxon>
        <taxon>Actinomycetota</taxon>
        <taxon>Actinomycetes</taxon>
        <taxon>Kitasatosporales</taxon>
        <taxon>Streptomycetaceae</taxon>
        <taxon>Streptomyces</taxon>
    </lineage>
</organism>
<sequence length="150" mass="15168">MRDEPDGPAGLGDGQPERQRGKRPAVGGGDPGGGGQQLPGRGGPGADGHLDGGLQGARGSPGSRDPLRFVRLVRFVVLGGVRAQDARVRVLTPAPSTVTWSGPAGRSLLIRTRTTCAGVSGGPANRAGVVTAVTEIPLSISTHFPVTSHN</sequence>
<name>A0ABU8U2V5_9ACTN</name>
<comment type="caution">
    <text evidence="2">The sequence shown here is derived from an EMBL/GenBank/DDBJ whole genome shotgun (WGS) entry which is preliminary data.</text>
</comment>
<dbReference type="EMBL" id="JBBKAM010000002">
    <property type="protein sequence ID" value="MEJ8642211.1"/>
    <property type="molecule type" value="Genomic_DNA"/>
</dbReference>
<accession>A0ABU8U2V5</accession>
<evidence type="ECO:0000313" key="3">
    <source>
        <dbReference type="Proteomes" id="UP001382904"/>
    </source>
</evidence>